<dbReference type="GO" id="GO:0004815">
    <property type="term" value="F:aspartate-tRNA ligase activity"/>
    <property type="evidence" value="ECO:0007669"/>
    <property type="project" value="InterPro"/>
</dbReference>
<dbReference type="InterPro" id="IPR004365">
    <property type="entry name" value="NA-bd_OB_tRNA"/>
</dbReference>
<keyword evidence="5" id="KW-0547">Nucleotide-binding</keyword>
<comment type="similarity">
    <text evidence="2">Belongs to the class-II aminoacyl-tRNA synthetase family. Type 2 subfamily.</text>
</comment>
<dbReference type="PRINTS" id="PR01042">
    <property type="entry name" value="TRNASYNTHASP"/>
</dbReference>
<dbReference type="PANTHER" id="PTHR43450:SF1">
    <property type="entry name" value="ASPARTATE--TRNA LIGASE, CYTOPLASMIC"/>
    <property type="match status" value="1"/>
</dbReference>
<keyword evidence="8 10" id="KW-0030">Aminoacyl-tRNA synthetase</keyword>
<comment type="subcellular location">
    <subcellularLocation>
        <location evidence="1">Cytoplasm</location>
    </subcellularLocation>
</comment>
<feature type="domain" description="Aminoacyl-transfer RNA synthetases class-II family profile" evidence="9">
    <location>
        <begin position="168"/>
        <end position="459"/>
    </location>
</feature>
<name>A0A0G0I7E5_9BACT</name>
<dbReference type="Gene3D" id="3.30.930.10">
    <property type="entry name" value="Bira Bifunctional Protein, Domain 2"/>
    <property type="match status" value="1"/>
</dbReference>
<dbReference type="SUPFAM" id="SSF50249">
    <property type="entry name" value="Nucleic acid-binding proteins"/>
    <property type="match status" value="1"/>
</dbReference>
<protein>
    <submittedName>
        <fullName evidence="10">Aspartyl-tRNA synthetase</fullName>
    </submittedName>
</protein>
<evidence type="ECO:0000313" key="11">
    <source>
        <dbReference type="Proteomes" id="UP000034075"/>
    </source>
</evidence>
<dbReference type="HAMAP" id="MF_02075">
    <property type="entry name" value="Asp_tRNA_synth_type2"/>
    <property type="match status" value="1"/>
</dbReference>
<dbReference type="InterPro" id="IPR045864">
    <property type="entry name" value="aa-tRNA-synth_II/BPL/LPL"/>
</dbReference>
<comment type="caution">
    <text evidence="10">The sequence shown here is derived from an EMBL/GenBank/DDBJ whole genome shotgun (WGS) entry which is preliminary data.</text>
</comment>
<evidence type="ECO:0000256" key="6">
    <source>
        <dbReference type="ARBA" id="ARBA00022840"/>
    </source>
</evidence>
<gene>
    <name evidence="10" type="ORF">US24_C0007G0011</name>
</gene>
<evidence type="ECO:0000256" key="2">
    <source>
        <dbReference type="ARBA" id="ARBA00005312"/>
    </source>
</evidence>
<dbReference type="InterPro" id="IPR002312">
    <property type="entry name" value="Asp/Asn-tRNA-synth_IIb"/>
</dbReference>
<dbReference type="Pfam" id="PF00152">
    <property type="entry name" value="tRNA-synt_2"/>
    <property type="match status" value="1"/>
</dbReference>
<evidence type="ECO:0000313" key="10">
    <source>
        <dbReference type="EMBL" id="KKQ12011.1"/>
    </source>
</evidence>
<accession>A0A0G0I7E5</accession>
<proteinExistence type="inferred from homology"/>
<evidence type="ECO:0000256" key="8">
    <source>
        <dbReference type="ARBA" id="ARBA00023146"/>
    </source>
</evidence>
<dbReference type="Gene3D" id="2.40.50.140">
    <property type="entry name" value="Nucleic acid-binding proteins"/>
    <property type="match status" value="1"/>
</dbReference>
<dbReference type="AlphaFoldDB" id="A0A0G0I7E5"/>
<dbReference type="GO" id="GO:0003723">
    <property type="term" value="F:RNA binding"/>
    <property type="evidence" value="ECO:0007669"/>
    <property type="project" value="TreeGrafter"/>
</dbReference>
<keyword evidence="3" id="KW-0963">Cytoplasm</keyword>
<reference evidence="10 11" key="1">
    <citation type="journal article" date="2015" name="Nature">
        <title>rRNA introns, odd ribosomes, and small enigmatic genomes across a large radiation of phyla.</title>
        <authorList>
            <person name="Brown C.T."/>
            <person name="Hug L.A."/>
            <person name="Thomas B.C."/>
            <person name="Sharon I."/>
            <person name="Castelle C.J."/>
            <person name="Singh A."/>
            <person name="Wilkins M.J."/>
            <person name="Williams K.H."/>
            <person name="Banfield J.F."/>
        </authorList>
    </citation>
    <scope>NUCLEOTIDE SEQUENCE [LARGE SCALE GENOMIC DNA]</scope>
</reference>
<keyword evidence="6" id="KW-0067">ATP-binding</keyword>
<dbReference type="GO" id="GO:0006422">
    <property type="term" value="P:aspartyl-tRNA aminoacylation"/>
    <property type="evidence" value="ECO:0007669"/>
    <property type="project" value="InterPro"/>
</dbReference>
<dbReference type="Pfam" id="PF01336">
    <property type="entry name" value="tRNA_anti-codon"/>
    <property type="match status" value="1"/>
</dbReference>
<dbReference type="GO" id="GO:0017101">
    <property type="term" value="C:aminoacyl-tRNA synthetase multienzyme complex"/>
    <property type="evidence" value="ECO:0007669"/>
    <property type="project" value="TreeGrafter"/>
</dbReference>
<dbReference type="InterPro" id="IPR004523">
    <property type="entry name" value="Asp-tRNA_synthase_2"/>
</dbReference>
<organism evidence="10 11">
    <name type="scientific">candidate division WS6 bacterium GW2011_GWC2_36_7</name>
    <dbReference type="NCBI Taxonomy" id="1619091"/>
    <lineage>
        <taxon>Bacteria</taxon>
        <taxon>Candidatus Dojkabacteria</taxon>
    </lineage>
</organism>
<keyword evidence="4" id="KW-0436">Ligase</keyword>
<dbReference type="EMBL" id="LBSF01000007">
    <property type="protein sequence ID" value="KKQ12011.1"/>
    <property type="molecule type" value="Genomic_DNA"/>
</dbReference>
<evidence type="ECO:0000256" key="1">
    <source>
        <dbReference type="ARBA" id="ARBA00004496"/>
    </source>
</evidence>
<dbReference type="NCBIfam" id="TIGR00458">
    <property type="entry name" value="aspS_nondisc"/>
    <property type="match status" value="1"/>
</dbReference>
<evidence type="ECO:0000256" key="4">
    <source>
        <dbReference type="ARBA" id="ARBA00022598"/>
    </source>
</evidence>
<dbReference type="InterPro" id="IPR004364">
    <property type="entry name" value="Aa-tRNA-synt_II"/>
</dbReference>
<keyword evidence="7" id="KW-0648">Protein biosynthesis</keyword>
<dbReference type="GO" id="GO:0005829">
    <property type="term" value="C:cytosol"/>
    <property type="evidence" value="ECO:0007669"/>
    <property type="project" value="TreeGrafter"/>
</dbReference>
<evidence type="ECO:0000256" key="5">
    <source>
        <dbReference type="ARBA" id="ARBA00022741"/>
    </source>
</evidence>
<dbReference type="InterPro" id="IPR012340">
    <property type="entry name" value="NA-bd_OB-fold"/>
</dbReference>
<dbReference type="Proteomes" id="UP000034075">
    <property type="component" value="Unassembled WGS sequence"/>
</dbReference>
<evidence type="ECO:0000256" key="7">
    <source>
        <dbReference type="ARBA" id="ARBA00022917"/>
    </source>
</evidence>
<sequence length="479" mass="54469">RFLVSLPPYNYDIISTYRLFNQTILMELLERTHIGELAQHIGQIIRIRGRVDTIRDQGKIIFIMVRDRSGIVQTVAWFGDEDLFKTAKTLTAESVIDITGEVKEAKQVACGYEIGIKTLNIDSLAQTPLPIAIEGEHVDNVTALDKRLDYRWVDLRSRRNQLMMDVATTMGASFRQYCVDNGCVEINAPRVISAASESGANVFEVKYFDRKAYLAQSPQFHKQMGMASDLERVFNMGPVFRAEKSFTTRHLTEYTSFDVEMAYIDSYKDVCHFEQEMLKKMLADVKAKYGDKVKEVFGIDIKVPEGDFPYLTVAEAKEKLAKAGVESKDTGDFSPEEERAMGEIMEKETGSEFVFVVDYPYARRAFYHMRDSENPKIAMGFDLFWKGLEITTGAQREHRIDVLKKNAVERGMELDGQLKDYLEYFEYGCPPHGGFGMGTERVVMKMLDFGSILETTYLPNTPNRLGKLLSKITTGQAKA</sequence>
<dbReference type="GO" id="GO:0005524">
    <property type="term" value="F:ATP binding"/>
    <property type="evidence" value="ECO:0007669"/>
    <property type="project" value="UniProtKB-KW"/>
</dbReference>
<feature type="non-terminal residue" evidence="10">
    <location>
        <position position="1"/>
    </location>
</feature>
<dbReference type="PATRIC" id="fig|1619091.4.peg.116"/>
<evidence type="ECO:0000256" key="3">
    <source>
        <dbReference type="ARBA" id="ARBA00022490"/>
    </source>
</evidence>
<dbReference type="PROSITE" id="PS50862">
    <property type="entry name" value="AA_TRNA_LIGASE_II"/>
    <property type="match status" value="1"/>
</dbReference>
<dbReference type="PANTHER" id="PTHR43450">
    <property type="entry name" value="ASPARTYL-TRNA SYNTHETASE"/>
    <property type="match status" value="1"/>
</dbReference>
<evidence type="ECO:0000259" key="9">
    <source>
        <dbReference type="PROSITE" id="PS50862"/>
    </source>
</evidence>
<dbReference type="InterPro" id="IPR006195">
    <property type="entry name" value="aa-tRNA-synth_II"/>
</dbReference>
<dbReference type="SUPFAM" id="SSF55681">
    <property type="entry name" value="Class II aaRS and biotin synthetases"/>
    <property type="match status" value="1"/>
</dbReference>
<dbReference type="NCBIfam" id="NF003483">
    <property type="entry name" value="PRK05159.1"/>
    <property type="match status" value="1"/>
</dbReference>